<name>A0A8H7ZMM9_9FUNG</name>
<proteinExistence type="predicted"/>
<accession>A0A8H7ZMM9</accession>
<evidence type="ECO:0000256" key="1">
    <source>
        <dbReference type="SAM" id="MobiDB-lite"/>
    </source>
</evidence>
<organism evidence="2 3">
    <name type="scientific">Olpidium bornovanus</name>
    <dbReference type="NCBI Taxonomy" id="278681"/>
    <lineage>
        <taxon>Eukaryota</taxon>
        <taxon>Fungi</taxon>
        <taxon>Fungi incertae sedis</taxon>
        <taxon>Olpidiomycota</taxon>
        <taxon>Olpidiomycotina</taxon>
        <taxon>Olpidiomycetes</taxon>
        <taxon>Olpidiales</taxon>
        <taxon>Olpidiaceae</taxon>
        <taxon>Olpidium</taxon>
    </lineage>
</organism>
<evidence type="ECO:0000313" key="3">
    <source>
        <dbReference type="Proteomes" id="UP000673691"/>
    </source>
</evidence>
<sequence length="70" mass="7430">MRLGLRRPIANADILPAVPVHPLQLLYLPRPNWETASGDPSPVVPAPPPATDAVVAAEEKTAEKTVRSAV</sequence>
<protein>
    <submittedName>
        <fullName evidence="2">Uncharacterized protein</fullName>
    </submittedName>
</protein>
<dbReference type="Proteomes" id="UP000673691">
    <property type="component" value="Unassembled WGS sequence"/>
</dbReference>
<dbReference type="EMBL" id="JAEFCI010012818">
    <property type="protein sequence ID" value="KAG5455777.1"/>
    <property type="molecule type" value="Genomic_DNA"/>
</dbReference>
<dbReference type="AlphaFoldDB" id="A0A8H7ZMM9"/>
<feature type="region of interest" description="Disordered" evidence="1">
    <location>
        <begin position="31"/>
        <end position="50"/>
    </location>
</feature>
<comment type="caution">
    <text evidence="2">The sequence shown here is derived from an EMBL/GenBank/DDBJ whole genome shotgun (WGS) entry which is preliminary data.</text>
</comment>
<keyword evidence="3" id="KW-1185">Reference proteome</keyword>
<evidence type="ECO:0000313" key="2">
    <source>
        <dbReference type="EMBL" id="KAG5455777.1"/>
    </source>
</evidence>
<gene>
    <name evidence="2" type="ORF">BJ554DRAFT_4694</name>
</gene>
<reference evidence="2 3" key="1">
    <citation type="journal article" name="Sci. Rep.">
        <title>Genome-scale phylogenetic analyses confirm Olpidium as the closest living zoosporic fungus to the non-flagellated, terrestrial fungi.</title>
        <authorList>
            <person name="Chang Y."/>
            <person name="Rochon D."/>
            <person name="Sekimoto S."/>
            <person name="Wang Y."/>
            <person name="Chovatia M."/>
            <person name="Sandor L."/>
            <person name="Salamov A."/>
            <person name="Grigoriev I.V."/>
            <person name="Stajich J.E."/>
            <person name="Spatafora J.W."/>
        </authorList>
    </citation>
    <scope>NUCLEOTIDE SEQUENCE [LARGE SCALE GENOMIC DNA]</scope>
    <source>
        <strain evidence="2">S191</strain>
    </source>
</reference>